<keyword evidence="3" id="KW-0808">Transferase</keyword>
<dbReference type="Pfam" id="PF13649">
    <property type="entry name" value="Methyltransf_25"/>
    <property type="match status" value="1"/>
</dbReference>
<dbReference type="EMBL" id="WODA01000026">
    <property type="protein sequence ID" value="MUN09030.1"/>
    <property type="molecule type" value="Genomic_DNA"/>
</dbReference>
<keyword evidence="3" id="KW-0489">Methyltransferase</keyword>
<reference evidence="3 4" key="1">
    <citation type="submission" date="2019-11" db="EMBL/GenBank/DDBJ databases">
        <title>Agromyces kandeliae sp. nov., isolated from mangrove soil.</title>
        <authorList>
            <person name="Wang R."/>
        </authorList>
    </citation>
    <scope>NUCLEOTIDE SEQUENCE [LARGE SCALE GENOMIC DNA]</scope>
    <source>
        <strain evidence="3 4">JCM 11431</strain>
    </source>
</reference>
<dbReference type="Gene3D" id="3.40.50.150">
    <property type="entry name" value="Vaccinia Virus protein VP39"/>
    <property type="match status" value="1"/>
</dbReference>
<organism evidence="3 4">
    <name type="scientific">Agromyces luteolus</name>
    <dbReference type="NCBI Taxonomy" id="88373"/>
    <lineage>
        <taxon>Bacteria</taxon>
        <taxon>Bacillati</taxon>
        <taxon>Actinomycetota</taxon>
        <taxon>Actinomycetes</taxon>
        <taxon>Micrococcales</taxon>
        <taxon>Microbacteriaceae</taxon>
        <taxon>Agromyces</taxon>
    </lineage>
</organism>
<feature type="region of interest" description="Disordered" evidence="1">
    <location>
        <begin position="266"/>
        <end position="299"/>
    </location>
</feature>
<feature type="compositionally biased region" description="Acidic residues" evidence="1">
    <location>
        <begin position="275"/>
        <end position="293"/>
    </location>
</feature>
<accession>A0A7C9LGT7</accession>
<dbReference type="CDD" id="cd02440">
    <property type="entry name" value="AdoMet_MTases"/>
    <property type="match status" value="1"/>
</dbReference>
<protein>
    <submittedName>
        <fullName evidence="3">Methyltransferase domain-containing protein</fullName>
    </submittedName>
</protein>
<dbReference type="SUPFAM" id="SSF53335">
    <property type="entry name" value="S-adenosyl-L-methionine-dependent methyltransferases"/>
    <property type="match status" value="1"/>
</dbReference>
<evidence type="ECO:0000256" key="1">
    <source>
        <dbReference type="SAM" id="MobiDB-lite"/>
    </source>
</evidence>
<evidence type="ECO:0000259" key="2">
    <source>
        <dbReference type="Pfam" id="PF13649"/>
    </source>
</evidence>
<comment type="caution">
    <text evidence="3">The sequence shown here is derived from an EMBL/GenBank/DDBJ whole genome shotgun (WGS) entry which is preliminary data.</text>
</comment>
<dbReference type="GO" id="GO:0032259">
    <property type="term" value="P:methylation"/>
    <property type="evidence" value="ECO:0007669"/>
    <property type="project" value="UniProtKB-KW"/>
</dbReference>
<feature type="domain" description="Methyltransferase" evidence="2">
    <location>
        <begin position="48"/>
        <end position="141"/>
    </location>
</feature>
<dbReference type="GO" id="GO:0008168">
    <property type="term" value="F:methyltransferase activity"/>
    <property type="evidence" value="ECO:0007669"/>
    <property type="project" value="UniProtKB-KW"/>
</dbReference>
<name>A0A7C9LGT7_9MICO</name>
<dbReference type="InterPro" id="IPR029063">
    <property type="entry name" value="SAM-dependent_MTases_sf"/>
</dbReference>
<evidence type="ECO:0000313" key="3">
    <source>
        <dbReference type="EMBL" id="MUN09030.1"/>
    </source>
</evidence>
<dbReference type="OrthoDB" id="9795634at2"/>
<sequence length="299" mass="31495">MGEAEVEADFAGAFTDAAATFTELDEVLWDPISRATVLRAAPRFDERVLDACAGAGASALPTSELVGPGGLVDAVDRAEPMLATLRERAGVRTPWLRVHEADATTWPYTGYDLVQCVLGVFFFADVAAGVEHLVQCARPGGRVALTVWADGAFEPLPGLLASALPEDDARVPTLDEDDGPAMAGAGTAGGLAHWLAERGLVDVRAEAVPRHLDLTPEVAWALVVGTGMRAMLGDLDDEAIGVVRERYLAAIEQQGVASVDITTLIGIGRRPGPEPEPEVTAEPEPETEDDPESEGERPA</sequence>
<dbReference type="InterPro" id="IPR041698">
    <property type="entry name" value="Methyltransf_25"/>
</dbReference>
<evidence type="ECO:0000313" key="4">
    <source>
        <dbReference type="Proteomes" id="UP000480122"/>
    </source>
</evidence>
<keyword evidence="4" id="KW-1185">Reference proteome</keyword>
<proteinExistence type="predicted"/>
<gene>
    <name evidence="3" type="ORF">GLX25_18150</name>
</gene>
<dbReference type="RefSeq" id="WP_155844041.1">
    <property type="nucleotide sequence ID" value="NZ_BAAAIA010000013.1"/>
</dbReference>
<dbReference type="AlphaFoldDB" id="A0A7C9LGT7"/>
<dbReference type="Proteomes" id="UP000480122">
    <property type="component" value="Unassembled WGS sequence"/>
</dbReference>